<dbReference type="Proteomes" id="UP000006038">
    <property type="component" value="Chromosome 6"/>
</dbReference>
<dbReference type="EnsemblPlants" id="OB06G17210.1">
    <property type="protein sequence ID" value="OB06G17210.1"/>
    <property type="gene ID" value="OB06G17210"/>
</dbReference>
<evidence type="ECO:0000256" key="1">
    <source>
        <dbReference type="SAM" id="MobiDB-lite"/>
    </source>
</evidence>
<accession>J3MCH7</accession>
<evidence type="ECO:0000313" key="3">
    <source>
        <dbReference type="Proteomes" id="UP000006038"/>
    </source>
</evidence>
<feature type="region of interest" description="Disordered" evidence="1">
    <location>
        <begin position="1"/>
        <end position="105"/>
    </location>
</feature>
<feature type="compositionally biased region" description="Basic residues" evidence="1">
    <location>
        <begin position="16"/>
        <end position="29"/>
    </location>
</feature>
<sequence length="105" mass="11678">MKYMAIRNIHGTKCQERKRQRIRIRKKNNKKDSEITSIPSPKFFSSEAHAAANTNYTTHQELDGLIEGKDPSPDGSSSWREGGGRGKTNTFSSIPGEVEAGGRRS</sequence>
<dbReference type="HOGENOM" id="CLU_2243441_0_0_1"/>
<dbReference type="AlphaFoldDB" id="J3MCH7"/>
<reference evidence="2" key="1">
    <citation type="journal article" date="2013" name="Nat. Commun.">
        <title>Whole-genome sequencing of Oryza brachyantha reveals mechanisms underlying Oryza genome evolution.</title>
        <authorList>
            <person name="Chen J."/>
            <person name="Huang Q."/>
            <person name="Gao D."/>
            <person name="Wang J."/>
            <person name="Lang Y."/>
            <person name="Liu T."/>
            <person name="Li B."/>
            <person name="Bai Z."/>
            <person name="Luis Goicoechea J."/>
            <person name="Liang C."/>
            <person name="Chen C."/>
            <person name="Zhang W."/>
            <person name="Sun S."/>
            <person name="Liao Y."/>
            <person name="Zhang X."/>
            <person name="Yang L."/>
            <person name="Song C."/>
            <person name="Wang M."/>
            <person name="Shi J."/>
            <person name="Liu G."/>
            <person name="Liu J."/>
            <person name="Zhou H."/>
            <person name="Zhou W."/>
            <person name="Yu Q."/>
            <person name="An N."/>
            <person name="Chen Y."/>
            <person name="Cai Q."/>
            <person name="Wang B."/>
            <person name="Liu B."/>
            <person name="Min J."/>
            <person name="Huang Y."/>
            <person name="Wu H."/>
            <person name="Li Z."/>
            <person name="Zhang Y."/>
            <person name="Yin Y."/>
            <person name="Song W."/>
            <person name="Jiang J."/>
            <person name="Jackson S.A."/>
            <person name="Wing R.A."/>
            <person name="Wang J."/>
            <person name="Chen M."/>
        </authorList>
    </citation>
    <scope>NUCLEOTIDE SEQUENCE [LARGE SCALE GENOMIC DNA]</scope>
    <source>
        <strain evidence="2">cv. IRGC 101232</strain>
    </source>
</reference>
<dbReference type="Gramene" id="OB06G17210.1">
    <property type="protein sequence ID" value="OB06G17210.1"/>
    <property type="gene ID" value="OB06G17210"/>
</dbReference>
<keyword evidence="3" id="KW-1185">Reference proteome</keyword>
<protein>
    <submittedName>
        <fullName evidence="2">Uncharacterized protein</fullName>
    </submittedName>
</protein>
<name>J3MCH7_ORYBR</name>
<proteinExistence type="predicted"/>
<feature type="compositionally biased region" description="Low complexity" evidence="1">
    <location>
        <begin position="48"/>
        <end position="59"/>
    </location>
</feature>
<feature type="compositionally biased region" description="Basic and acidic residues" evidence="1">
    <location>
        <begin position="60"/>
        <end position="72"/>
    </location>
</feature>
<reference evidence="2" key="2">
    <citation type="submission" date="2013-04" db="UniProtKB">
        <authorList>
            <consortium name="EnsemblPlants"/>
        </authorList>
    </citation>
    <scope>IDENTIFICATION</scope>
</reference>
<organism evidence="2">
    <name type="scientific">Oryza brachyantha</name>
    <name type="common">malo sina</name>
    <dbReference type="NCBI Taxonomy" id="4533"/>
    <lineage>
        <taxon>Eukaryota</taxon>
        <taxon>Viridiplantae</taxon>
        <taxon>Streptophyta</taxon>
        <taxon>Embryophyta</taxon>
        <taxon>Tracheophyta</taxon>
        <taxon>Spermatophyta</taxon>
        <taxon>Magnoliopsida</taxon>
        <taxon>Liliopsida</taxon>
        <taxon>Poales</taxon>
        <taxon>Poaceae</taxon>
        <taxon>BOP clade</taxon>
        <taxon>Oryzoideae</taxon>
        <taxon>Oryzeae</taxon>
        <taxon>Oryzinae</taxon>
        <taxon>Oryza</taxon>
    </lineage>
</organism>
<evidence type="ECO:0000313" key="2">
    <source>
        <dbReference type="EnsemblPlants" id="OB06G17210.1"/>
    </source>
</evidence>